<protein>
    <submittedName>
        <fullName evidence="3">HNH endonuclease</fullName>
    </submittedName>
</protein>
<gene>
    <name evidence="3" type="ORF">QT969_10505</name>
</gene>
<proteinExistence type="predicted"/>
<dbReference type="InterPro" id="IPR002711">
    <property type="entry name" value="HNH"/>
</dbReference>
<keyword evidence="3" id="KW-0378">Hydrolase</keyword>
<keyword evidence="3" id="KW-0540">Nuclease</keyword>
<dbReference type="GO" id="GO:0004519">
    <property type="term" value="F:endonuclease activity"/>
    <property type="evidence" value="ECO:0007669"/>
    <property type="project" value="UniProtKB-KW"/>
</dbReference>
<name>A0ABT7RM57_9NOCA</name>
<comment type="caution">
    <text evidence="3">The sequence shown here is derived from an EMBL/GenBank/DDBJ whole genome shotgun (WGS) entry which is preliminary data.</text>
</comment>
<dbReference type="InterPro" id="IPR003615">
    <property type="entry name" value="HNH_nuc"/>
</dbReference>
<evidence type="ECO:0000259" key="2">
    <source>
        <dbReference type="SMART" id="SM00507"/>
    </source>
</evidence>
<sequence length="100" mass="10951">MAWSSGGRGRTSTPAHRRWRRAVLARDDYRCVQCGHQGRPGDGSVEADHVVNVAEGGLDDVVNGQTLCVDCHKTKTQREAAQARALKSRKRPAPRHPGLL</sequence>
<reference evidence="3 4" key="1">
    <citation type="submission" date="2023-06" db="EMBL/GenBank/DDBJ databases">
        <title>Rhodococcus indonesiensis sp. nov a new member of the Rhodococcus ruber lineage isolated from a sediment of neutral hot spring.</title>
        <authorList>
            <person name="Kusuma A.B."/>
            <person name="Fenylestari G."/>
            <person name="Ammar F."/>
            <person name="Nouioui I."/>
            <person name="Goodfellow M."/>
        </authorList>
    </citation>
    <scope>NUCLEOTIDE SEQUENCE [LARGE SCALE GENOMIC DNA]</scope>
    <source>
        <strain evidence="3 4">CSLK01-03</strain>
    </source>
</reference>
<organism evidence="3 4">
    <name type="scientific">Rhodococcus indonesiensis</name>
    <dbReference type="NCBI Taxonomy" id="3055869"/>
    <lineage>
        <taxon>Bacteria</taxon>
        <taxon>Bacillati</taxon>
        <taxon>Actinomycetota</taxon>
        <taxon>Actinomycetes</taxon>
        <taxon>Mycobacteriales</taxon>
        <taxon>Nocardiaceae</taxon>
        <taxon>Rhodococcus</taxon>
    </lineage>
</organism>
<feature type="domain" description="HNH nuclease" evidence="2">
    <location>
        <begin position="18"/>
        <end position="73"/>
    </location>
</feature>
<dbReference type="CDD" id="cd00085">
    <property type="entry name" value="HNHc"/>
    <property type="match status" value="1"/>
</dbReference>
<feature type="region of interest" description="Disordered" evidence="1">
    <location>
        <begin position="78"/>
        <end position="100"/>
    </location>
</feature>
<dbReference type="SMART" id="SM00507">
    <property type="entry name" value="HNHc"/>
    <property type="match status" value="1"/>
</dbReference>
<dbReference type="Pfam" id="PF01844">
    <property type="entry name" value="HNH"/>
    <property type="match status" value="1"/>
</dbReference>
<evidence type="ECO:0000256" key="1">
    <source>
        <dbReference type="SAM" id="MobiDB-lite"/>
    </source>
</evidence>
<accession>A0ABT7RM57</accession>
<keyword evidence="4" id="KW-1185">Reference proteome</keyword>
<dbReference type="Gene3D" id="1.10.30.50">
    <property type="match status" value="1"/>
</dbReference>
<keyword evidence="3" id="KW-0255">Endonuclease</keyword>
<dbReference type="Proteomes" id="UP001233164">
    <property type="component" value="Unassembled WGS sequence"/>
</dbReference>
<evidence type="ECO:0000313" key="3">
    <source>
        <dbReference type="EMBL" id="MDM7488722.1"/>
    </source>
</evidence>
<dbReference type="EMBL" id="JAUBOF010000027">
    <property type="protein sequence ID" value="MDM7488722.1"/>
    <property type="molecule type" value="Genomic_DNA"/>
</dbReference>
<evidence type="ECO:0000313" key="4">
    <source>
        <dbReference type="Proteomes" id="UP001233164"/>
    </source>
</evidence>